<dbReference type="AlphaFoldDB" id="A0A0C3DAK1"/>
<feature type="region of interest" description="Disordered" evidence="1">
    <location>
        <begin position="82"/>
        <end position="107"/>
    </location>
</feature>
<reference evidence="3" key="2">
    <citation type="submission" date="2015-01" db="EMBL/GenBank/DDBJ databases">
        <title>Evolutionary Origins and Diversification of the Mycorrhizal Mutualists.</title>
        <authorList>
            <consortium name="DOE Joint Genome Institute"/>
            <consortium name="Mycorrhizal Genomics Consortium"/>
            <person name="Kohler A."/>
            <person name="Kuo A."/>
            <person name="Nagy L.G."/>
            <person name="Floudas D."/>
            <person name="Copeland A."/>
            <person name="Barry K.W."/>
            <person name="Cichocki N."/>
            <person name="Veneault-Fourrey C."/>
            <person name="LaButti K."/>
            <person name="Lindquist E.A."/>
            <person name="Lipzen A."/>
            <person name="Lundell T."/>
            <person name="Morin E."/>
            <person name="Murat C."/>
            <person name="Riley R."/>
            <person name="Ohm R."/>
            <person name="Sun H."/>
            <person name="Tunlid A."/>
            <person name="Henrissat B."/>
            <person name="Grigoriev I.V."/>
            <person name="Hibbett D.S."/>
            <person name="Martin F."/>
        </authorList>
    </citation>
    <scope>NUCLEOTIDE SEQUENCE [LARGE SCALE GENOMIC DNA]</scope>
    <source>
        <strain evidence="3">Foug A</strain>
    </source>
</reference>
<organism evidence="2 3">
    <name type="scientific">Scleroderma citrinum Foug A</name>
    <dbReference type="NCBI Taxonomy" id="1036808"/>
    <lineage>
        <taxon>Eukaryota</taxon>
        <taxon>Fungi</taxon>
        <taxon>Dikarya</taxon>
        <taxon>Basidiomycota</taxon>
        <taxon>Agaricomycotina</taxon>
        <taxon>Agaricomycetes</taxon>
        <taxon>Agaricomycetidae</taxon>
        <taxon>Boletales</taxon>
        <taxon>Sclerodermatineae</taxon>
        <taxon>Sclerodermataceae</taxon>
        <taxon>Scleroderma</taxon>
    </lineage>
</organism>
<feature type="compositionally biased region" description="Low complexity" evidence="1">
    <location>
        <begin position="11"/>
        <end position="20"/>
    </location>
</feature>
<name>A0A0C3DAK1_9AGAM</name>
<protein>
    <submittedName>
        <fullName evidence="2">Uncharacterized protein</fullName>
    </submittedName>
</protein>
<accession>A0A0C3DAK1</accession>
<dbReference type="Proteomes" id="UP000053989">
    <property type="component" value="Unassembled WGS sequence"/>
</dbReference>
<evidence type="ECO:0000313" key="3">
    <source>
        <dbReference type="Proteomes" id="UP000053989"/>
    </source>
</evidence>
<dbReference type="InParanoid" id="A0A0C3DAK1"/>
<evidence type="ECO:0000256" key="1">
    <source>
        <dbReference type="SAM" id="MobiDB-lite"/>
    </source>
</evidence>
<sequence>MTKETHKTANSPSSQRRQSPYPTPTASGGHSGRQKEAEGPPHLYEPLVVNLTTSAENEWSSAVLEEFMAIDLENVRAVVLKPSTSTGPGETTERGRVGATHKVPDDIQPVPTVLGNTQDAEAAITQLDSINTGYRQTLSTFSTVVNGITRVCHPNRRQPCLTNDHA</sequence>
<feature type="region of interest" description="Disordered" evidence="1">
    <location>
        <begin position="1"/>
        <end position="40"/>
    </location>
</feature>
<gene>
    <name evidence="2" type="ORF">SCLCIDRAFT_1119387</name>
</gene>
<reference evidence="2 3" key="1">
    <citation type="submission" date="2014-04" db="EMBL/GenBank/DDBJ databases">
        <authorList>
            <consortium name="DOE Joint Genome Institute"/>
            <person name="Kuo A."/>
            <person name="Kohler A."/>
            <person name="Nagy L.G."/>
            <person name="Floudas D."/>
            <person name="Copeland A."/>
            <person name="Barry K.W."/>
            <person name="Cichocki N."/>
            <person name="Veneault-Fourrey C."/>
            <person name="LaButti K."/>
            <person name="Lindquist E.A."/>
            <person name="Lipzen A."/>
            <person name="Lundell T."/>
            <person name="Morin E."/>
            <person name="Murat C."/>
            <person name="Sun H."/>
            <person name="Tunlid A."/>
            <person name="Henrissat B."/>
            <person name="Grigoriev I.V."/>
            <person name="Hibbett D.S."/>
            <person name="Martin F."/>
            <person name="Nordberg H.P."/>
            <person name="Cantor M.N."/>
            <person name="Hua S.X."/>
        </authorList>
    </citation>
    <scope>NUCLEOTIDE SEQUENCE [LARGE SCALE GENOMIC DNA]</scope>
    <source>
        <strain evidence="2 3">Foug A</strain>
    </source>
</reference>
<dbReference type="EMBL" id="KN822096">
    <property type="protein sequence ID" value="KIM57760.1"/>
    <property type="molecule type" value="Genomic_DNA"/>
</dbReference>
<evidence type="ECO:0000313" key="2">
    <source>
        <dbReference type="EMBL" id="KIM57760.1"/>
    </source>
</evidence>
<proteinExistence type="predicted"/>
<keyword evidence="3" id="KW-1185">Reference proteome</keyword>
<dbReference type="HOGENOM" id="CLU_1603719_0_0_1"/>